<evidence type="ECO:0000256" key="1">
    <source>
        <dbReference type="SAM" id="MobiDB-lite"/>
    </source>
</evidence>
<feature type="region of interest" description="Disordered" evidence="1">
    <location>
        <begin position="120"/>
        <end position="143"/>
    </location>
</feature>
<evidence type="ECO:0000256" key="2">
    <source>
        <dbReference type="SAM" id="SignalP"/>
    </source>
</evidence>
<feature type="chain" id="PRO_5002539498" description="EfeO-type cupredoxin-like domain-containing protein" evidence="2">
    <location>
        <begin position="25"/>
        <end position="179"/>
    </location>
</feature>
<dbReference type="EMBL" id="LCNV01000010">
    <property type="protein sequence ID" value="KKU64249.1"/>
    <property type="molecule type" value="Genomic_DNA"/>
</dbReference>
<protein>
    <recommendedName>
        <fullName evidence="5">EfeO-type cupredoxin-like domain-containing protein</fullName>
    </recommendedName>
</protein>
<name>A0A0G1S427_9BACT</name>
<sequence>MRKMITVMVLAAVFLAAGTGGAMAATYDISYDGNAFTPATLTINLNDTVVFTNNGSTILELASNPHPTHTDCPVLNVGMIGAGNSAEATFATSGECGFHNHLLSTQAGSITITNLVAPTPTAGPTATPAAGIGGSDTDTTTDETLTQSGSTEWTVYTLLMGTGLILAGWGTKKLFQGNA</sequence>
<dbReference type="SUPFAM" id="SSF49503">
    <property type="entry name" value="Cupredoxins"/>
    <property type="match status" value="1"/>
</dbReference>
<evidence type="ECO:0000313" key="4">
    <source>
        <dbReference type="Proteomes" id="UP000034364"/>
    </source>
</evidence>
<dbReference type="InterPro" id="IPR008972">
    <property type="entry name" value="Cupredoxin"/>
</dbReference>
<reference evidence="3 4" key="1">
    <citation type="journal article" date="2015" name="Nature">
        <title>rRNA introns, odd ribosomes, and small enigmatic genomes across a large radiation of phyla.</title>
        <authorList>
            <person name="Brown C.T."/>
            <person name="Hug L.A."/>
            <person name="Thomas B.C."/>
            <person name="Sharon I."/>
            <person name="Castelle C.J."/>
            <person name="Singh A."/>
            <person name="Wilkins M.J."/>
            <person name="Williams K.H."/>
            <person name="Banfield J.F."/>
        </authorList>
    </citation>
    <scope>NUCLEOTIDE SEQUENCE [LARGE SCALE GENOMIC DNA]</scope>
</reference>
<comment type="caution">
    <text evidence="3">The sequence shown here is derived from an EMBL/GenBank/DDBJ whole genome shotgun (WGS) entry which is preliminary data.</text>
</comment>
<proteinExistence type="predicted"/>
<evidence type="ECO:0008006" key="5">
    <source>
        <dbReference type="Google" id="ProtNLM"/>
    </source>
</evidence>
<evidence type="ECO:0000313" key="3">
    <source>
        <dbReference type="EMBL" id="KKU64249.1"/>
    </source>
</evidence>
<feature type="signal peptide" evidence="2">
    <location>
        <begin position="1"/>
        <end position="24"/>
    </location>
</feature>
<organism evidence="3 4">
    <name type="scientific">Candidatus Amesbacteria bacterium GW2011_GWA1_47_16</name>
    <dbReference type="NCBI Taxonomy" id="1618353"/>
    <lineage>
        <taxon>Bacteria</taxon>
        <taxon>Candidatus Amesiibacteriota</taxon>
    </lineage>
</organism>
<dbReference type="Gene3D" id="2.60.40.420">
    <property type="entry name" value="Cupredoxins - blue copper proteins"/>
    <property type="match status" value="1"/>
</dbReference>
<dbReference type="Proteomes" id="UP000034364">
    <property type="component" value="Unassembled WGS sequence"/>
</dbReference>
<dbReference type="AlphaFoldDB" id="A0A0G1S427"/>
<accession>A0A0G1S427</accession>
<gene>
    <name evidence="3" type="ORF">UX87_C0010G0014</name>
</gene>
<keyword evidence="2" id="KW-0732">Signal</keyword>